<gene>
    <name evidence="2" type="ORF">PGLA2088_LOCUS43801</name>
</gene>
<proteinExistence type="predicted"/>
<reference evidence="2" key="1">
    <citation type="submission" date="2021-02" db="EMBL/GenBank/DDBJ databases">
        <authorList>
            <person name="Dougan E. K."/>
            <person name="Rhodes N."/>
            <person name="Thang M."/>
            <person name="Chan C."/>
        </authorList>
    </citation>
    <scope>NUCLEOTIDE SEQUENCE</scope>
</reference>
<feature type="non-terminal residue" evidence="2">
    <location>
        <position position="1"/>
    </location>
</feature>
<evidence type="ECO:0000313" key="3">
    <source>
        <dbReference type="Proteomes" id="UP000626109"/>
    </source>
</evidence>
<feature type="region of interest" description="Disordered" evidence="1">
    <location>
        <begin position="60"/>
        <end position="94"/>
    </location>
</feature>
<dbReference type="EMBL" id="CAJNNW010034934">
    <property type="protein sequence ID" value="CAE8724659.1"/>
    <property type="molecule type" value="Genomic_DNA"/>
</dbReference>
<feature type="compositionally biased region" description="Low complexity" evidence="1">
    <location>
        <begin position="64"/>
        <end position="87"/>
    </location>
</feature>
<name>A0A813L848_POLGL</name>
<organism evidence="2 3">
    <name type="scientific">Polarella glacialis</name>
    <name type="common">Dinoflagellate</name>
    <dbReference type="NCBI Taxonomy" id="89957"/>
    <lineage>
        <taxon>Eukaryota</taxon>
        <taxon>Sar</taxon>
        <taxon>Alveolata</taxon>
        <taxon>Dinophyceae</taxon>
        <taxon>Suessiales</taxon>
        <taxon>Suessiaceae</taxon>
        <taxon>Polarella</taxon>
    </lineage>
</organism>
<dbReference type="Proteomes" id="UP000626109">
    <property type="component" value="Unassembled WGS sequence"/>
</dbReference>
<sequence>LMESSGAEINISRHAIAGTELQPISIIGGVNQTLLAVVKLSSLLQDLAAQGRLVGEVWHRPARSRGQSRAPSRASSAARATSQTPSRVAASSRS</sequence>
<accession>A0A813L848</accession>
<comment type="caution">
    <text evidence="2">The sequence shown here is derived from an EMBL/GenBank/DDBJ whole genome shotgun (WGS) entry which is preliminary data.</text>
</comment>
<feature type="non-terminal residue" evidence="2">
    <location>
        <position position="94"/>
    </location>
</feature>
<evidence type="ECO:0000313" key="2">
    <source>
        <dbReference type="EMBL" id="CAE8724659.1"/>
    </source>
</evidence>
<dbReference type="AlphaFoldDB" id="A0A813L848"/>
<protein>
    <submittedName>
        <fullName evidence="2">Uncharacterized protein</fullName>
    </submittedName>
</protein>
<evidence type="ECO:0000256" key="1">
    <source>
        <dbReference type="SAM" id="MobiDB-lite"/>
    </source>
</evidence>